<keyword evidence="3" id="KW-1185">Reference proteome</keyword>
<proteinExistence type="predicted"/>
<name>A0A4S3KIM5_9GAMM</name>
<evidence type="ECO:0000313" key="3">
    <source>
        <dbReference type="Proteomes" id="UP000306317"/>
    </source>
</evidence>
<dbReference type="Pfam" id="PF07728">
    <property type="entry name" value="AAA_5"/>
    <property type="match status" value="1"/>
</dbReference>
<dbReference type="AlphaFoldDB" id="A0A4S3KIM5"/>
<dbReference type="Proteomes" id="UP000306317">
    <property type="component" value="Unassembled WGS sequence"/>
</dbReference>
<accession>A0A4S3KIM5</accession>
<protein>
    <submittedName>
        <fullName evidence="2">McrB</fullName>
    </submittedName>
</protein>
<dbReference type="InterPro" id="IPR052934">
    <property type="entry name" value="Methyl-DNA_Rec/Restrict_Enz"/>
</dbReference>
<dbReference type="GO" id="GO:0005524">
    <property type="term" value="F:ATP binding"/>
    <property type="evidence" value="ECO:0007669"/>
    <property type="project" value="InterPro"/>
</dbReference>
<dbReference type="RefSeq" id="WP_136257931.1">
    <property type="nucleotide sequence ID" value="NZ_MWIO01000018.1"/>
</dbReference>
<dbReference type="InterPro" id="IPR027417">
    <property type="entry name" value="P-loop_NTPase"/>
</dbReference>
<dbReference type="SMART" id="SM00382">
    <property type="entry name" value="AAA"/>
    <property type="match status" value="1"/>
</dbReference>
<comment type="caution">
    <text evidence="2">The sequence shown here is derived from an EMBL/GenBank/DDBJ whole genome shotgun (WGS) entry which is preliminary data.</text>
</comment>
<evidence type="ECO:0000259" key="1">
    <source>
        <dbReference type="SMART" id="SM00382"/>
    </source>
</evidence>
<reference evidence="2 3" key="1">
    <citation type="submission" date="2017-02" db="EMBL/GenBank/DDBJ databases">
        <title>Whole genome sequencing of Rhodanobacter lindaniclasticus DSM 17932.</title>
        <authorList>
            <person name="Kumar S."/>
            <person name="Patil P."/>
            <person name="Patil P.B."/>
        </authorList>
    </citation>
    <scope>NUCLEOTIDE SEQUENCE [LARGE SCALE GENOMIC DNA]</scope>
    <source>
        <strain evidence="2 3">DSM 17932</strain>
    </source>
</reference>
<dbReference type="InterPro" id="IPR003593">
    <property type="entry name" value="AAA+_ATPase"/>
</dbReference>
<dbReference type="PANTHER" id="PTHR37291:SF1">
    <property type="entry name" value="TYPE IV METHYL-DIRECTED RESTRICTION ENZYME ECOKMCRB SUBUNIT"/>
    <property type="match status" value="1"/>
</dbReference>
<dbReference type="Gene3D" id="3.40.50.300">
    <property type="entry name" value="P-loop containing nucleotide triphosphate hydrolases"/>
    <property type="match status" value="1"/>
</dbReference>
<dbReference type="InterPro" id="IPR011704">
    <property type="entry name" value="ATPase_dyneun-rel_AAA"/>
</dbReference>
<dbReference type="EMBL" id="MWIO01000018">
    <property type="protein sequence ID" value="THD08168.1"/>
    <property type="molecule type" value="Genomic_DNA"/>
</dbReference>
<dbReference type="PANTHER" id="PTHR37291">
    <property type="entry name" value="5-METHYLCYTOSINE-SPECIFIC RESTRICTION ENZYME B"/>
    <property type="match status" value="1"/>
</dbReference>
<sequence>MAFSTDDTLWREFLQVWPLERLRTMTPAQYTTAGDKDCFIYWLEFRLIDYGSIAGGSAFKFGIFSRKDTVTREGDTSLAYDEHYGWYRRFGNSPEEAFQAIRGHVVAVAEAARDGRMDEIDSSPLGAAYRWKIAFHYQPLQNPSIPCVYVRKPLLHFLGLPASDSTTPQGELYRSLAKLRQADESIFAFSERLWKDWVANTPFVVKLSEGAIKNGYLPVNLISAPFPETMYGGKTPDDTADTAHFRTDSGLEFDTDIRVSSPGSGRLRHRLGSYFKDIGAAAGDVITVTQDGNGTYLLSSKVATHAVGPVAPVATTSTATSAKESAAERPPLNQILFGPPGTGKTYQAIEKALEILDPSFLLRLGDDESDERRKELKQRYDELAKEGLVQFVTFHQSFSYENFVEGLSASSDPDTRQIRYDVEDGVFKELCESARTRLVRRSDDAPMELSGRRIWKLSLGDSNTEGHIYEECMEKGLALMGFGNNADFSRCQSREDIQKVFASSGDQLSLGDYPITAINTFVRQMKKGDLVVVSEGNLKFRAIGEITGDYQLVARESDNYSQVRTVRWLRAYKPALPYGALMENRFSQMTVYELRAGSISYDKLRALLKSEDTAAGADRPRVLIIDEINRGNVSRIFGELITLIEPSKRSGAAEALEVLLPYSKDPFSVPDNVYLIGTMNTADRSLAGLDIALRRRFDFVEMPPRPDKLTGITVAGIDMSAVLETMNRRIEILLDRDHQLGHAYFMSLENSNDLSRLSSIFLKQIIPLLQEYFFEDWQRIAWVLNDHRKDKGFRFVVPATYSMDSLFGNTGDVVPEAKAWRLDEDAFHKPQSYLGILGDGKV</sequence>
<gene>
    <name evidence="2" type="ORF">B1991_06605</name>
</gene>
<evidence type="ECO:0000313" key="2">
    <source>
        <dbReference type="EMBL" id="THD08168.1"/>
    </source>
</evidence>
<dbReference type="OrthoDB" id="9781481at2"/>
<organism evidence="2 3">
    <name type="scientific">Rhodanobacter lindaniclasticus</name>
    <dbReference type="NCBI Taxonomy" id="75310"/>
    <lineage>
        <taxon>Bacteria</taxon>
        <taxon>Pseudomonadati</taxon>
        <taxon>Pseudomonadota</taxon>
        <taxon>Gammaproteobacteria</taxon>
        <taxon>Lysobacterales</taxon>
        <taxon>Rhodanobacteraceae</taxon>
        <taxon>Rhodanobacter</taxon>
    </lineage>
</organism>
<feature type="domain" description="AAA+ ATPase" evidence="1">
    <location>
        <begin position="330"/>
        <end position="707"/>
    </location>
</feature>
<dbReference type="SUPFAM" id="SSF52540">
    <property type="entry name" value="P-loop containing nucleoside triphosphate hydrolases"/>
    <property type="match status" value="1"/>
</dbReference>
<dbReference type="GO" id="GO:0016887">
    <property type="term" value="F:ATP hydrolysis activity"/>
    <property type="evidence" value="ECO:0007669"/>
    <property type="project" value="InterPro"/>
</dbReference>